<dbReference type="Proteomes" id="UP000541810">
    <property type="component" value="Unassembled WGS sequence"/>
</dbReference>
<dbReference type="InterPro" id="IPR050619">
    <property type="entry name" value="Flavodoxin"/>
</dbReference>
<comment type="caution">
    <text evidence="9">The sequence shown here is derived from an EMBL/GenBank/DDBJ whole genome shotgun (WGS) entry which is preliminary data.</text>
</comment>
<evidence type="ECO:0000313" key="10">
    <source>
        <dbReference type="Proteomes" id="UP000541810"/>
    </source>
</evidence>
<evidence type="ECO:0000256" key="7">
    <source>
        <dbReference type="PIRNR" id="PIRNR038996"/>
    </source>
</evidence>
<dbReference type="PIRSF" id="PIRSF038996">
    <property type="entry name" value="FldA"/>
    <property type="match status" value="1"/>
</dbReference>
<evidence type="ECO:0000256" key="6">
    <source>
        <dbReference type="ARBA" id="ARBA00022982"/>
    </source>
</evidence>
<evidence type="ECO:0000256" key="4">
    <source>
        <dbReference type="ARBA" id="ARBA00022630"/>
    </source>
</evidence>
<accession>A0A7X0LKR3</accession>
<dbReference type="NCBIfam" id="TIGR01752">
    <property type="entry name" value="flav_long"/>
    <property type="match status" value="1"/>
</dbReference>
<dbReference type="PROSITE" id="PS50902">
    <property type="entry name" value="FLAVODOXIN_LIKE"/>
    <property type="match status" value="1"/>
</dbReference>
<dbReference type="PROSITE" id="PS00201">
    <property type="entry name" value="FLAVODOXIN"/>
    <property type="match status" value="1"/>
</dbReference>
<dbReference type="GO" id="GO:0010181">
    <property type="term" value="F:FMN binding"/>
    <property type="evidence" value="ECO:0007669"/>
    <property type="project" value="UniProtKB-UniRule"/>
</dbReference>
<evidence type="ECO:0000313" key="9">
    <source>
        <dbReference type="EMBL" id="MBB6430710.1"/>
    </source>
</evidence>
<gene>
    <name evidence="9" type="ORF">HNQ40_002516</name>
</gene>
<dbReference type="AlphaFoldDB" id="A0A7X0LKR3"/>
<evidence type="ECO:0000256" key="3">
    <source>
        <dbReference type="ARBA" id="ARBA00022448"/>
    </source>
</evidence>
<evidence type="ECO:0000256" key="2">
    <source>
        <dbReference type="ARBA" id="ARBA00005267"/>
    </source>
</evidence>
<name>A0A7X0LKR3_9BACT</name>
<dbReference type="InterPro" id="IPR008254">
    <property type="entry name" value="Flavodoxin/NO_synth"/>
</dbReference>
<dbReference type="SUPFAM" id="SSF52218">
    <property type="entry name" value="Flavoproteins"/>
    <property type="match status" value="1"/>
</dbReference>
<dbReference type="GO" id="GO:0009055">
    <property type="term" value="F:electron transfer activity"/>
    <property type="evidence" value="ECO:0007669"/>
    <property type="project" value="UniProtKB-UniRule"/>
</dbReference>
<reference evidence="9 10" key="1">
    <citation type="submission" date="2020-08" db="EMBL/GenBank/DDBJ databases">
        <title>Genomic Encyclopedia of Type Strains, Phase IV (KMG-IV): sequencing the most valuable type-strain genomes for metagenomic binning, comparative biology and taxonomic classification.</title>
        <authorList>
            <person name="Goeker M."/>
        </authorList>
    </citation>
    <scope>NUCLEOTIDE SEQUENCE [LARGE SCALE GENOMIC DNA]</scope>
    <source>
        <strain evidence="9 10">DSM 103725</strain>
    </source>
</reference>
<protein>
    <recommendedName>
        <fullName evidence="7">Flavodoxin</fullName>
    </recommendedName>
</protein>
<comment type="similarity">
    <text evidence="2 7">Belongs to the flavodoxin family.</text>
</comment>
<feature type="domain" description="Flavodoxin-like" evidence="8">
    <location>
        <begin position="3"/>
        <end position="165"/>
    </location>
</feature>
<keyword evidence="5 7" id="KW-0288">FMN</keyword>
<proteinExistence type="inferred from homology"/>
<keyword evidence="3 7" id="KW-0813">Transport</keyword>
<keyword evidence="4 7" id="KW-0285">Flavoprotein</keyword>
<dbReference type="PANTHER" id="PTHR42809:SF1">
    <property type="entry name" value="FLAVODOXIN 1"/>
    <property type="match status" value="1"/>
</dbReference>
<dbReference type="InterPro" id="IPR010086">
    <property type="entry name" value="Flavodoxin_lc"/>
</dbReference>
<dbReference type="Pfam" id="PF00258">
    <property type="entry name" value="Flavodoxin_1"/>
    <property type="match status" value="1"/>
</dbReference>
<sequence>MKAALLYGTCTGKTEAAAELIRDEFGDDFFETYDDIAQVGAEGLSGYDFIICGIPTWDVGEIQYDWQDVYDELDDVDLAGTKIAMFGMGDQGGYPDTYQDAIGMVYTKMLERGAEGKIGFTSTETHDFEESKGVIDGQFCGLALDDDCQPELTEQRVKDWAEQLKSELGV</sequence>
<dbReference type="InterPro" id="IPR029039">
    <property type="entry name" value="Flavoprotein-like_sf"/>
</dbReference>
<dbReference type="PANTHER" id="PTHR42809">
    <property type="entry name" value="FLAVODOXIN 2"/>
    <property type="match status" value="1"/>
</dbReference>
<dbReference type="InterPro" id="IPR001226">
    <property type="entry name" value="Flavodoxin_CS"/>
</dbReference>
<dbReference type="Gene3D" id="3.40.50.360">
    <property type="match status" value="1"/>
</dbReference>
<evidence type="ECO:0000256" key="1">
    <source>
        <dbReference type="ARBA" id="ARBA00001917"/>
    </source>
</evidence>
<comment type="cofactor">
    <cofactor evidence="1 7">
        <name>FMN</name>
        <dbReference type="ChEBI" id="CHEBI:58210"/>
    </cofactor>
</comment>
<evidence type="ECO:0000256" key="5">
    <source>
        <dbReference type="ARBA" id="ARBA00022643"/>
    </source>
</evidence>
<dbReference type="EMBL" id="JACHGY010000001">
    <property type="protein sequence ID" value="MBB6430710.1"/>
    <property type="molecule type" value="Genomic_DNA"/>
</dbReference>
<comment type="function">
    <text evidence="7">Low-potential electron donor to a number of redox enzymes.</text>
</comment>
<keyword evidence="10" id="KW-1185">Reference proteome</keyword>
<keyword evidence="6 7" id="KW-0249">Electron transport</keyword>
<organism evidence="9 10">
    <name type="scientific">Algisphaera agarilytica</name>
    <dbReference type="NCBI Taxonomy" id="1385975"/>
    <lineage>
        <taxon>Bacteria</taxon>
        <taxon>Pseudomonadati</taxon>
        <taxon>Planctomycetota</taxon>
        <taxon>Phycisphaerae</taxon>
        <taxon>Phycisphaerales</taxon>
        <taxon>Phycisphaeraceae</taxon>
        <taxon>Algisphaera</taxon>
    </lineage>
</organism>
<evidence type="ECO:0000259" key="8">
    <source>
        <dbReference type="PROSITE" id="PS50902"/>
    </source>
</evidence>
<dbReference type="RefSeq" id="WP_184678207.1">
    <property type="nucleotide sequence ID" value="NZ_JACHGY010000001.1"/>
</dbReference>